<evidence type="ECO:0000256" key="5">
    <source>
        <dbReference type="ARBA" id="ARBA00022723"/>
    </source>
</evidence>
<dbReference type="PANTHER" id="PTHR43513">
    <property type="entry name" value="DIHYDROOROTATE DEHYDROGENASE B (NAD(+)), ELECTRON TRANSFER SUBUNIT"/>
    <property type="match status" value="1"/>
</dbReference>
<evidence type="ECO:0000259" key="13">
    <source>
        <dbReference type="PROSITE" id="PS51384"/>
    </source>
</evidence>
<comment type="cofactor">
    <cofactor evidence="10">
        <name>[2Fe-2S] cluster</name>
        <dbReference type="ChEBI" id="CHEBI:190135"/>
    </cofactor>
</comment>
<gene>
    <name evidence="14" type="ORF">PEPNEM18_01164</name>
</gene>
<evidence type="ECO:0000256" key="6">
    <source>
        <dbReference type="ARBA" id="ARBA00022827"/>
    </source>
</evidence>
<dbReference type="InterPro" id="IPR039261">
    <property type="entry name" value="FNR_nucleotide-bd"/>
</dbReference>
<evidence type="ECO:0000256" key="1">
    <source>
        <dbReference type="ARBA" id="ARBA00006422"/>
    </source>
</evidence>
<dbReference type="Pfam" id="PF00970">
    <property type="entry name" value="FAD_binding_6"/>
    <property type="match status" value="1"/>
</dbReference>
<proteinExistence type="inferred from homology"/>
<accession>A0A6V6Y4F1</accession>
<feature type="binding site" evidence="12">
    <location>
        <position position="212"/>
    </location>
    <ligand>
        <name>[2Fe-2S] cluster</name>
        <dbReference type="ChEBI" id="CHEBI:190135"/>
    </ligand>
</feature>
<dbReference type="RefSeq" id="WP_180500176.1">
    <property type="nucleotide sequence ID" value="NZ_CAIJCS010000019.1"/>
</dbReference>
<dbReference type="InterPro" id="IPR050353">
    <property type="entry name" value="PyrK_electron_transfer"/>
</dbReference>
<feature type="binding site" evidence="11">
    <location>
        <begin position="65"/>
        <end position="66"/>
    </location>
    <ligand>
        <name>FAD</name>
        <dbReference type="ChEBI" id="CHEBI:57692"/>
    </ligand>
</feature>
<evidence type="ECO:0000256" key="10">
    <source>
        <dbReference type="ARBA" id="ARBA00034078"/>
    </source>
</evidence>
<dbReference type="Proteomes" id="UP000586454">
    <property type="component" value="Unassembled WGS sequence"/>
</dbReference>
<protein>
    <submittedName>
        <fullName evidence="14">Oxidoreductase, FAD-binding protein</fullName>
    </submittedName>
</protein>
<dbReference type="Gene3D" id="2.10.240.10">
    <property type="entry name" value="Dihydroorotate dehydrogenase, electron transfer subunit"/>
    <property type="match status" value="1"/>
</dbReference>
<keyword evidence="9 12" id="KW-0411">Iron-sulfur</keyword>
<feature type="binding site" evidence="11">
    <location>
        <begin position="43"/>
        <end position="46"/>
    </location>
    <ligand>
        <name>FAD</name>
        <dbReference type="ChEBI" id="CHEBI:57692"/>
    </ligand>
</feature>
<dbReference type="PANTHER" id="PTHR43513:SF3">
    <property type="entry name" value="DIHYDROOROTATE DEHYDROGENASE B (NAD(+)), ELECTRON TRANSFER SUBUNIT-RELATED"/>
    <property type="match status" value="1"/>
</dbReference>
<keyword evidence="2" id="KW-0813">Transport</keyword>
<evidence type="ECO:0000256" key="3">
    <source>
        <dbReference type="ARBA" id="ARBA00022630"/>
    </source>
</evidence>
<dbReference type="AlphaFoldDB" id="A0A6V6Y4F1"/>
<dbReference type="Gene3D" id="3.40.50.80">
    <property type="entry name" value="Nucleotide-binding domain of ferredoxin-NADP reductase (FNR) module"/>
    <property type="match status" value="1"/>
</dbReference>
<evidence type="ECO:0000256" key="2">
    <source>
        <dbReference type="ARBA" id="ARBA00022448"/>
    </source>
</evidence>
<dbReference type="InterPro" id="IPR012165">
    <property type="entry name" value="Cyt_c3_hydrogenase_gsu"/>
</dbReference>
<evidence type="ECO:0000256" key="8">
    <source>
        <dbReference type="ARBA" id="ARBA00023004"/>
    </source>
</evidence>
<dbReference type="InterPro" id="IPR037117">
    <property type="entry name" value="Dihydroorotate_DH_ele_sf"/>
</dbReference>
<dbReference type="Pfam" id="PF10418">
    <property type="entry name" value="DHODB_Fe-S_bind"/>
    <property type="match status" value="1"/>
</dbReference>
<dbReference type="InterPro" id="IPR017938">
    <property type="entry name" value="Riboflavin_synthase-like_b-brl"/>
</dbReference>
<dbReference type="GO" id="GO:0050660">
    <property type="term" value="F:flavin adenine dinucleotide binding"/>
    <property type="evidence" value="ECO:0007669"/>
    <property type="project" value="InterPro"/>
</dbReference>
<dbReference type="SUPFAM" id="SSF63380">
    <property type="entry name" value="Riboflavin synthase domain-like"/>
    <property type="match status" value="1"/>
</dbReference>
<feature type="binding site" evidence="12">
    <location>
        <position position="192"/>
    </location>
    <ligand>
        <name>[2Fe-2S] cluster</name>
        <dbReference type="ChEBI" id="CHEBI:190135"/>
    </ligand>
</feature>
<dbReference type="GO" id="GO:0006221">
    <property type="term" value="P:pyrimidine nucleotide biosynthetic process"/>
    <property type="evidence" value="ECO:0007669"/>
    <property type="project" value="InterPro"/>
</dbReference>
<evidence type="ECO:0000313" key="15">
    <source>
        <dbReference type="Proteomes" id="UP000586454"/>
    </source>
</evidence>
<comment type="cofactor">
    <cofactor evidence="11">
        <name>FAD</name>
        <dbReference type="ChEBI" id="CHEBI:57692"/>
    </cofactor>
    <text evidence="11">Binds 1 FAD per subunit.</text>
</comment>
<dbReference type="GO" id="GO:0051537">
    <property type="term" value="F:2 iron, 2 sulfur cluster binding"/>
    <property type="evidence" value="ECO:0007669"/>
    <property type="project" value="UniProtKB-KW"/>
</dbReference>
<dbReference type="SUPFAM" id="SSF52343">
    <property type="entry name" value="Ferredoxin reductase-like, C-terminal NADP-linked domain"/>
    <property type="match status" value="1"/>
</dbReference>
<reference evidence="14 15" key="1">
    <citation type="submission" date="2020-06" db="EMBL/GenBank/DDBJ databases">
        <authorList>
            <person name="Criscuolo A."/>
        </authorList>
    </citation>
    <scope>NUCLEOTIDE SEQUENCE [LARGE SCALE GENOMIC DNA]</scope>
    <source>
        <strain evidence="14">1804121828</strain>
    </source>
</reference>
<evidence type="ECO:0000256" key="12">
    <source>
        <dbReference type="PIRSR" id="PIRSR006816-2"/>
    </source>
</evidence>
<comment type="caution">
    <text evidence="14">The sequence shown here is derived from an EMBL/GenBank/DDBJ whole genome shotgun (WGS) entry which is preliminary data.</text>
</comment>
<feature type="binding site" evidence="12">
    <location>
        <position position="200"/>
    </location>
    <ligand>
        <name>[2Fe-2S] cluster</name>
        <dbReference type="ChEBI" id="CHEBI:190135"/>
    </ligand>
</feature>
<organism evidence="14 15">
    <name type="scientific">Aedoeadaptatus nemausensis</name>
    <dbReference type="NCBI Taxonomy" id="2582829"/>
    <lineage>
        <taxon>Bacteria</taxon>
        <taxon>Bacillati</taxon>
        <taxon>Bacillota</taxon>
        <taxon>Tissierellia</taxon>
        <taxon>Tissierellales</taxon>
        <taxon>Peptoniphilaceae</taxon>
        <taxon>Aedoeadaptatus</taxon>
    </lineage>
</organism>
<keyword evidence="4 12" id="KW-0001">2Fe-2S</keyword>
<name>A0A6V6Y4F1_9FIRM</name>
<dbReference type="GO" id="GO:0016491">
    <property type="term" value="F:oxidoreductase activity"/>
    <property type="evidence" value="ECO:0007669"/>
    <property type="project" value="InterPro"/>
</dbReference>
<keyword evidence="3 11" id="KW-0285">Flavoprotein</keyword>
<dbReference type="GO" id="GO:0046872">
    <property type="term" value="F:metal ion binding"/>
    <property type="evidence" value="ECO:0007669"/>
    <property type="project" value="UniProtKB-KW"/>
</dbReference>
<dbReference type="EMBL" id="CAIJCS010000019">
    <property type="protein sequence ID" value="CAC9932074.1"/>
    <property type="molecule type" value="Genomic_DNA"/>
</dbReference>
<keyword evidence="6 11" id="KW-0274">FAD</keyword>
<keyword evidence="7" id="KW-0249">Electron transport</keyword>
<evidence type="ECO:0000313" key="14">
    <source>
        <dbReference type="EMBL" id="CAC9932074.1"/>
    </source>
</evidence>
<evidence type="ECO:0000256" key="4">
    <source>
        <dbReference type="ARBA" id="ARBA00022714"/>
    </source>
</evidence>
<comment type="similarity">
    <text evidence="1">Belongs to the PyrK family.</text>
</comment>
<dbReference type="InterPro" id="IPR008333">
    <property type="entry name" value="Cbr1-like_FAD-bd_dom"/>
</dbReference>
<dbReference type="InterPro" id="IPR017927">
    <property type="entry name" value="FAD-bd_FR_type"/>
</dbReference>
<keyword evidence="8 12" id="KW-0408">Iron</keyword>
<dbReference type="Gene3D" id="2.40.30.10">
    <property type="entry name" value="Translation factors"/>
    <property type="match status" value="1"/>
</dbReference>
<comment type="cofactor">
    <cofactor evidence="12">
        <name>[2Fe-2S] cluster</name>
        <dbReference type="ChEBI" id="CHEBI:190135"/>
    </cofactor>
    <text evidence="12">Binds 1 [2Fe-2S] cluster per subunit.</text>
</comment>
<evidence type="ECO:0000256" key="7">
    <source>
        <dbReference type="ARBA" id="ARBA00022982"/>
    </source>
</evidence>
<evidence type="ECO:0000256" key="11">
    <source>
        <dbReference type="PIRSR" id="PIRSR006816-1"/>
    </source>
</evidence>
<feature type="binding site" evidence="12">
    <location>
        <position position="197"/>
    </location>
    <ligand>
        <name>[2Fe-2S] cluster</name>
        <dbReference type="ChEBI" id="CHEBI:190135"/>
    </ligand>
</feature>
<feature type="domain" description="FAD-binding FR-type" evidence="13">
    <location>
        <begin position="1"/>
        <end position="90"/>
    </location>
</feature>
<keyword evidence="15" id="KW-1185">Reference proteome</keyword>
<evidence type="ECO:0000256" key="9">
    <source>
        <dbReference type="ARBA" id="ARBA00023014"/>
    </source>
</evidence>
<dbReference type="InterPro" id="IPR019480">
    <property type="entry name" value="Dihydroorotate_DH_Fe-S-bd"/>
</dbReference>
<sequence>MKLLENNDLGDGLYVLRFAYDGEAKPGQFFMLRPKDHSKLLGRPISVFSLKEGVLSFLIKIVGGGTDSLKKLLPGDDIKVEGPFGNGFPQIRENTLYIGGGTGIAPSLQLLEQDHEKKLKVAIGLRERNLKLEELYAPYDDRVTFYIGNNIFDDLIIEDEVIFTCGPRPMMEGAVEWAKGEVYVSLESRMGCGFGACLACTCEAGGERKRICKDGPIFEGRSVYAHDHTMRQDA</sequence>
<keyword evidence="5 12" id="KW-0479">Metal-binding</keyword>
<dbReference type="PROSITE" id="PS51384">
    <property type="entry name" value="FAD_FR"/>
    <property type="match status" value="1"/>
</dbReference>
<dbReference type="PIRSF" id="PIRSF006816">
    <property type="entry name" value="Cyc3_hyd_g"/>
    <property type="match status" value="1"/>
</dbReference>